<dbReference type="EMBL" id="GGEC01038415">
    <property type="protein sequence ID" value="MBX18899.1"/>
    <property type="molecule type" value="Transcribed_RNA"/>
</dbReference>
<proteinExistence type="predicted"/>
<accession>A0A2P2LLT0</accession>
<reference evidence="1" key="1">
    <citation type="submission" date="2018-02" db="EMBL/GenBank/DDBJ databases">
        <title>Rhizophora mucronata_Transcriptome.</title>
        <authorList>
            <person name="Meera S.P."/>
            <person name="Sreeshan A."/>
            <person name="Augustine A."/>
        </authorList>
    </citation>
    <scope>NUCLEOTIDE SEQUENCE</scope>
    <source>
        <tissue evidence="1">Leaf</tissue>
    </source>
</reference>
<name>A0A2P2LLT0_RHIMU</name>
<protein>
    <submittedName>
        <fullName evidence="1">Uncharacterized protein</fullName>
    </submittedName>
</protein>
<sequence>MVVLMVLLKKEILELHIITNQVQRVHLLQHQMCLPMVVTL</sequence>
<dbReference type="AlphaFoldDB" id="A0A2P2LLT0"/>
<organism evidence="1">
    <name type="scientific">Rhizophora mucronata</name>
    <name type="common">Asiatic mangrove</name>
    <dbReference type="NCBI Taxonomy" id="61149"/>
    <lineage>
        <taxon>Eukaryota</taxon>
        <taxon>Viridiplantae</taxon>
        <taxon>Streptophyta</taxon>
        <taxon>Embryophyta</taxon>
        <taxon>Tracheophyta</taxon>
        <taxon>Spermatophyta</taxon>
        <taxon>Magnoliopsida</taxon>
        <taxon>eudicotyledons</taxon>
        <taxon>Gunneridae</taxon>
        <taxon>Pentapetalae</taxon>
        <taxon>rosids</taxon>
        <taxon>fabids</taxon>
        <taxon>Malpighiales</taxon>
        <taxon>Rhizophoraceae</taxon>
        <taxon>Rhizophora</taxon>
    </lineage>
</organism>
<evidence type="ECO:0000313" key="1">
    <source>
        <dbReference type="EMBL" id="MBX18899.1"/>
    </source>
</evidence>